<accession>A0A814DY29</accession>
<dbReference type="EMBL" id="CAJNOR010000606">
    <property type="protein sequence ID" value="CAF0960246.1"/>
    <property type="molecule type" value="Genomic_DNA"/>
</dbReference>
<evidence type="ECO:0000313" key="2">
    <source>
        <dbReference type="EMBL" id="CAF1239713.1"/>
    </source>
</evidence>
<dbReference type="Proteomes" id="UP000663828">
    <property type="component" value="Unassembled WGS sequence"/>
</dbReference>
<reference evidence="1" key="1">
    <citation type="submission" date="2021-02" db="EMBL/GenBank/DDBJ databases">
        <authorList>
            <person name="Nowell W R."/>
        </authorList>
    </citation>
    <scope>NUCLEOTIDE SEQUENCE</scope>
</reference>
<name>A0A814DY29_ADIRI</name>
<dbReference type="EMBL" id="CAJNOJ010000172">
    <property type="protein sequence ID" value="CAF1239713.1"/>
    <property type="molecule type" value="Genomic_DNA"/>
</dbReference>
<dbReference type="Proteomes" id="UP000663852">
    <property type="component" value="Unassembled WGS sequence"/>
</dbReference>
<dbReference type="OrthoDB" id="10001099at2759"/>
<evidence type="ECO:0000313" key="1">
    <source>
        <dbReference type="EMBL" id="CAF0960246.1"/>
    </source>
</evidence>
<dbReference type="AlphaFoldDB" id="A0A814DY29"/>
<keyword evidence="3" id="KW-1185">Reference proteome</keyword>
<proteinExistence type="predicted"/>
<protein>
    <submittedName>
        <fullName evidence="1">Uncharacterized protein</fullName>
    </submittedName>
</protein>
<comment type="caution">
    <text evidence="1">The sequence shown here is derived from an EMBL/GenBank/DDBJ whole genome shotgun (WGS) entry which is preliminary data.</text>
</comment>
<sequence length="137" mass="16452">MKNIVNSDRPLFSNDYVTLYSDYFLINLYYFPFGKKKIFYKNIRSCEFCSTDDLDMFSYKLWGMSLTPIWWHCDWKRLARKFYILIDANQWPSIGITMDDKDIATVYNLIKQQMDFSHSMIYQEKSLPIDSKNSIKA</sequence>
<evidence type="ECO:0000313" key="3">
    <source>
        <dbReference type="Proteomes" id="UP000663828"/>
    </source>
</evidence>
<organism evidence="1 3">
    <name type="scientific">Adineta ricciae</name>
    <name type="common">Rotifer</name>
    <dbReference type="NCBI Taxonomy" id="249248"/>
    <lineage>
        <taxon>Eukaryota</taxon>
        <taxon>Metazoa</taxon>
        <taxon>Spiralia</taxon>
        <taxon>Gnathifera</taxon>
        <taxon>Rotifera</taxon>
        <taxon>Eurotatoria</taxon>
        <taxon>Bdelloidea</taxon>
        <taxon>Adinetida</taxon>
        <taxon>Adinetidae</taxon>
        <taxon>Adineta</taxon>
    </lineage>
</organism>
<gene>
    <name evidence="2" type="ORF">EDS130_LOCUS27394</name>
    <name evidence="1" type="ORF">XAT740_LOCUS11140</name>
</gene>